<organism evidence="2 3">
    <name type="scientific">Lepidopterella palustris CBS 459.81</name>
    <dbReference type="NCBI Taxonomy" id="1314670"/>
    <lineage>
        <taxon>Eukaryota</taxon>
        <taxon>Fungi</taxon>
        <taxon>Dikarya</taxon>
        <taxon>Ascomycota</taxon>
        <taxon>Pezizomycotina</taxon>
        <taxon>Dothideomycetes</taxon>
        <taxon>Pleosporomycetidae</taxon>
        <taxon>Mytilinidiales</taxon>
        <taxon>Argynnaceae</taxon>
        <taxon>Lepidopterella</taxon>
    </lineage>
</organism>
<name>A0A8E2EBM6_9PEZI</name>
<gene>
    <name evidence="2" type="ORF">K432DRAFT_404390</name>
</gene>
<dbReference type="AlphaFoldDB" id="A0A8E2EBM6"/>
<evidence type="ECO:0000313" key="2">
    <source>
        <dbReference type="EMBL" id="OCK80784.1"/>
    </source>
</evidence>
<evidence type="ECO:0000256" key="1">
    <source>
        <dbReference type="SAM" id="MobiDB-lite"/>
    </source>
</evidence>
<feature type="region of interest" description="Disordered" evidence="1">
    <location>
        <begin position="16"/>
        <end position="56"/>
    </location>
</feature>
<feature type="compositionally biased region" description="Polar residues" evidence="1">
    <location>
        <begin position="16"/>
        <end position="31"/>
    </location>
</feature>
<reference evidence="2 3" key="1">
    <citation type="journal article" date="2016" name="Nat. Commun.">
        <title>Ectomycorrhizal ecology is imprinted in the genome of the dominant symbiotic fungus Cenococcum geophilum.</title>
        <authorList>
            <consortium name="DOE Joint Genome Institute"/>
            <person name="Peter M."/>
            <person name="Kohler A."/>
            <person name="Ohm R.A."/>
            <person name="Kuo A."/>
            <person name="Krutzmann J."/>
            <person name="Morin E."/>
            <person name="Arend M."/>
            <person name="Barry K.W."/>
            <person name="Binder M."/>
            <person name="Choi C."/>
            <person name="Clum A."/>
            <person name="Copeland A."/>
            <person name="Grisel N."/>
            <person name="Haridas S."/>
            <person name="Kipfer T."/>
            <person name="LaButti K."/>
            <person name="Lindquist E."/>
            <person name="Lipzen A."/>
            <person name="Maire R."/>
            <person name="Meier B."/>
            <person name="Mihaltcheva S."/>
            <person name="Molinier V."/>
            <person name="Murat C."/>
            <person name="Poggeler S."/>
            <person name="Quandt C.A."/>
            <person name="Sperisen C."/>
            <person name="Tritt A."/>
            <person name="Tisserant E."/>
            <person name="Crous P.W."/>
            <person name="Henrissat B."/>
            <person name="Nehls U."/>
            <person name="Egli S."/>
            <person name="Spatafora J.W."/>
            <person name="Grigoriev I.V."/>
            <person name="Martin F.M."/>
        </authorList>
    </citation>
    <scope>NUCLEOTIDE SEQUENCE [LARGE SCALE GENOMIC DNA]</scope>
    <source>
        <strain evidence="2 3">CBS 459.81</strain>
    </source>
</reference>
<dbReference type="EMBL" id="KV744945">
    <property type="protein sequence ID" value="OCK80784.1"/>
    <property type="molecule type" value="Genomic_DNA"/>
</dbReference>
<feature type="compositionally biased region" description="Low complexity" evidence="1">
    <location>
        <begin position="32"/>
        <end position="41"/>
    </location>
</feature>
<proteinExistence type="predicted"/>
<keyword evidence="3" id="KW-1185">Reference proteome</keyword>
<sequence>MFNPVPPHQLTSLLQRARSHTSNNPNSITQNTTAHTTAHTAKQSHRNPPPSLQTSLAPLLPHPSLLELLYLYDSSPSGHGYFLLCNSGTMYHLWRQGLLQHHHPNPNQPTCYAPTASLAFTLSCPPHQLFASYKHAYDSWARLHLFRSPQQLAIFVRNHGVLYSEGLFIGYRPSLHARVSRAREIVMATGNVSAALKVLELREEWEEEGEVGEGVEAASRAPGLDGRSVGGGVEGVKAPVLVDSVFFADEVCEVVRRGREPPRGATVCPKEIEDRGTRPWWM</sequence>
<accession>A0A8E2EBM6</accession>
<protein>
    <submittedName>
        <fullName evidence="2">Uncharacterized protein</fullName>
    </submittedName>
</protein>
<evidence type="ECO:0000313" key="3">
    <source>
        <dbReference type="Proteomes" id="UP000250266"/>
    </source>
</evidence>
<dbReference type="Proteomes" id="UP000250266">
    <property type="component" value="Unassembled WGS sequence"/>
</dbReference>